<evidence type="ECO:0000313" key="1">
    <source>
        <dbReference type="EMBL" id="CAI9107911.1"/>
    </source>
</evidence>
<reference evidence="1" key="1">
    <citation type="submission" date="2023-03" db="EMBL/GenBank/DDBJ databases">
        <authorList>
            <person name="Julca I."/>
        </authorList>
    </citation>
    <scope>NUCLEOTIDE SEQUENCE</scope>
</reference>
<dbReference type="EMBL" id="OX459122">
    <property type="protein sequence ID" value="CAI9107911.1"/>
    <property type="molecule type" value="Genomic_DNA"/>
</dbReference>
<evidence type="ECO:0000313" key="2">
    <source>
        <dbReference type="Proteomes" id="UP001161247"/>
    </source>
</evidence>
<organism evidence="1 2">
    <name type="scientific">Oldenlandia corymbosa var. corymbosa</name>
    <dbReference type="NCBI Taxonomy" id="529605"/>
    <lineage>
        <taxon>Eukaryota</taxon>
        <taxon>Viridiplantae</taxon>
        <taxon>Streptophyta</taxon>
        <taxon>Embryophyta</taxon>
        <taxon>Tracheophyta</taxon>
        <taxon>Spermatophyta</taxon>
        <taxon>Magnoliopsida</taxon>
        <taxon>eudicotyledons</taxon>
        <taxon>Gunneridae</taxon>
        <taxon>Pentapetalae</taxon>
        <taxon>asterids</taxon>
        <taxon>lamiids</taxon>
        <taxon>Gentianales</taxon>
        <taxon>Rubiaceae</taxon>
        <taxon>Rubioideae</taxon>
        <taxon>Spermacoceae</taxon>
        <taxon>Hedyotis-Oldenlandia complex</taxon>
        <taxon>Oldenlandia</taxon>
    </lineage>
</organism>
<dbReference type="AlphaFoldDB" id="A0AAV1DKM3"/>
<name>A0AAV1DKM3_OLDCO</name>
<protein>
    <submittedName>
        <fullName evidence="1">OLC1v1007393C1</fullName>
    </submittedName>
</protein>
<dbReference type="Proteomes" id="UP001161247">
    <property type="component" value="Chromosome 5"/>
</dbReference>
<dbReference type="PANTHER" id="PTHR47718">
    <property type="entry name" value="OS01G0519700 PROTEIN"/>
    <property type="match status" value="1"/>
</dbReference>
<accession>A0AAV1DKM3</accession>
<dbReference type="PANTHER" id="PTHR47718:SF17">
    <property type="entry name" value="PROTEIN FAR1-RELATED SEQUENCE 5-LIKE"/>
    <property type="match status" value="1"/>
</dbReference>
<sequence length="335" mass="37832">MLQIKVDAEGIWKVVVHTVDHTHEMIPENQRHLDQSHRQMPDNDVVLLGGMKEQGIGLIHGYKMLHKQGNGSPNLNYTITDARNKVAALEHARWEGGNANKLLDILRKRKAIELDFFFDFLHDESCSLKKDRFSGGALSSQRSESMNKAICQEFPICMRVCIFYDHFEEVVKGWKKKDTHANFRCNNGRVEMKFKDVNLLTHAQCYILGRWRRNTIKDYSVIASVSNGGSGVVGSTIWRSDVIGKFIRLVSASEPSPAAKQLIEDGMSVMARVVEAEVGAIQSREAEEKEEASASNVVVNDPEKLRPIGETNVRWVSTMEKKNNQARGKRKRAAT</sequence>
<proteinExistence type="predicted"/>
<keyword evidence="2" id="KW-1185">Reference proteome</keyword>
<gene>
    <name evidence="1" type="ORF">OLC1_LOCUS16104</name>
</gene>